<comment type="caution">
    <text evidence="1">The sequence shown here is derived from an EMBL/GenBank/DDBJ whole genome shotgun (WGS) entry which is preliminary data.</text>
</comment>
<keyword evidence="2" id="KW-1185">Reference proteome</keyword>
<dbReference type="Proteomes" id="UP001057402">
    <property type="component" value="Chromosome 1"/>
</dbReference>
<sequence length="659" mass="72546">MYTSLVNLQHSDKNHHPDGTEPRESQSVIMSSSQRMNSSRRHSRISHSSSAGSISASHSSEGDKVSPEKKQPVPSFWRLAALNLPEWKQAIVACISAILFGAVQPVYSFAAGSMIWVFFLRDHDEMKDKIRFYSLAFLGLAIFSLAINISQHYSFAYMGEHLTKRIREKMLAKVLTFEVGWFDEDENSSGSICSRLSKDASIIRSLVGDRTSLIIQTVSAIGFAFSISLAVTWRFSIVIIACQPVIIICIYVRRVLLKSISKKAVKAQGESSKLAAEAVTNHRTITAFSSQDRILAMLERTHDAPRRESIRQSWYAGVGLGISQFMTKCILAFSFWYAGKLITEGHVTPKAFFETLFVLLSTGRVIADAGSMTSDLTKGAETVTSVFNILDRTTKIEPEEPESYEPKTISGLVEFRDIDFAYPARPDTLILKGFSFMLEAGKSTALVGQSGSGKSTLVGLIERYYDPINGAIYIDGRDLQMYKLRSLRKHISLVSQEPTLFAGTIRENIRYGMPEAQEAEIVEAAKVANAHDFIVGLKDGYDTSCGDKGVQLSGGQKQRVAIARAVLRNPSLLLLDEATSALDTRSEQVVQNALERLMVGRTSLVIAHRLTTIQKCDVIAVLDQGKVVEKGTHSSLLAKGPTGAYYLLVNLQTTPTGGS</sequence>
<gene>
    <name evidence="1" type="ORF">MLD38_001487</name>
</gene>
<proteinExistence type="predicted"/>
<evidence type="ECO:0000313" key="1">
    <source>
        <dbReference type="EMBL" id="KAI4389239.1"/>
    </source>
</evidence>
<organism evidence="1 2">
    <name type="scientific">Melastoma candidum</name>
    <dbReference type="NCBI Taxonomy" id="119954"/>
    <lineage>
        <taxon>Eukaryota</taxon>
        <taxon>Viridiplantae</taxon>
        <taxon>Streptophyta</taxon>
        <taxon>Embryophyta</taxon>
        <taxon>Tracheophyta</taxon>
        <taxon>Spermatophyta</taxon>
        <taxon>Magnoliopsida</taxon>
        <taxon>eudicotyledons</taxon>
        <taxon>Gunneridae</taxon>
        <taxon>Pentapetalae</taxon>
        <taxon>rosids</taxon>
        <taxon>malvids</taxon>
        <taxon>Myrtales</taxon>
        <taxon>Melastomataceae</taxon>
        <taxon>Melastomatoideae</taxon>
        <taxon>Melastomateae</taxon>
        <taxon>Melastoma</taxon>
    </lineage>
</organism>
<evidence type="ECO:0000313" key="2">
    <source>
        <dbReference type="Proteomes" id="UP001057402"/>
    </source>
</evidence>
<name>A0ACB9SHC4_9MYRT</name>
<reference evidence="2" key="1">
    <citation type="journal article" date="2023" name="Front. Plant Sci.">
        <title>Chromosomal-level genome assembly of Melastoma candidum provides insights into trichome evolution.</title>
        <authorList>
            <person name="Zhong Y."/>
            <person name="Wu W."/>
            <person name="Sun C."/>
            <person name="Zou P."/>
            <person name="Liu Y."/>
            <person name="Dai S."/>
            <person name="Zhou R."/>
        </authorList>
    </citation>
    <scope>NUCLEOTIDE SEQUENCE [LARGE SCALE GENOMIC DNA]</scope>
</reference>
<accession>A0ACB9SHC4</accession>
<dbReference type="EMBL" id="CM042880">
    <property type="protein sequence ID" value="KAI4389239.1"/>
    <property type="molecule type" value="Genomic_DNA"/>
</dbReference>
<protein>
    <submittedName>
        <fullName evidence="1">Uncharacterized protein</fullName>
    </submittedName>
</protein>